<dbReference type="EMBL" id="OW659477">
    <property type="protein sequence ID" value="CAH2761990.1"/>
    <property type="molecule type" value="Genomic_DNA"/>
</dbReference>
<dbReference type="Proteomes" id="UP001154095">
    <property type="component" value="Chromosome"/>
</dbReference>
<keyword evidence="3" id="KW-1185">Reference proteome</keyword>
<evidence type="ECO:0000313" key="2">
    <source>
        <dbReference type="EMBL" id="CAH2761990.1"/>
    </source>
</evidence>
<protein>
    <submittedName>
        <fullName evidence="2">Uncharacterized protein</fullName>
    </submittedName>
</protein>
<proteinExistence type="predicted"/>
<dbReference type="EMBL" id="OW659496">
    <property type="protein sequence ID" value="CAH2761979.1"/>
    <property type="molecule type" value="Genomic_DNA"/>
</dbReference>
<gene>
    <name evidence="2" type="ORF">ERYAMS2_00984</name>
    <name evidence="1" type="ORF">ERYAMS_00690</name>
</gene>
<sequence length="64" mass="7425">MILKCIRPTIVMCTKSAYKVQLNLGDVVKPFKVTRNHLLCYRKGETLIVSVEQCRNNFIEIKVK</sequence>
<dbReference type="AlphaFoldDB" id="A0AAU9VIE4"/>
<reference evidence="2" key="1">
    <citation type="submission" date="2022-04" db="EMBL/GenBank/DDBJ databases">
        <authorList>
            <person name="Forde T."/>
        </authorList>
    </citation>
    <scope>NUCLEOTIDE SEQUENCE</scope>
    <source>
        <strain evidence="2">A18Y016a</strain>
        <strain evidence="1">A18Y020d</strain>
    </source>
</reference>
<dbReference type="Proteomes" id="UP001154111">
    <property type="component" value="Chromosome"/>
</dbReference>
<accession>A0AAU9VIE4</accession>
<organism evidence="2 4">
    <name type="scientific">Erysipelothrix amsterdamensis</name>
    <dbReference type="NCBI Taxonomy" id="2929157"/>
    <lineage>
        <taxon>Bacteria</taxon>
        <taxon>Bacillati</taxon>
        <taxon>Bacillota</taxon>
        <taxon>Erysipelotrichia</taxon>
        <taxon>Erysipelotrichales</taxon>
        <taxon>Erysipelotrichaceae</taxon>
        <taxon>Erysipelothrix</taxon>
    </lineage>
</organism>
<name>A0AAU9VIE4_9FIRM</name>
<evidence type="ECO:0000313" key="1">
    <source>
        <dbReference type="EMBL" id="CAH2761979.1"/>
    </source>
</evidence>
<evidence type="ECO:0000313" key="3">
    <source>
        <dbReference type="Proteomes" id="UP001154095"/>
    </source>
</evidence>
<evidence type="ECO:0000313" key="4">
    <source>
        <dbReference type="Proteomes" id="UP001154111"/>
    </source>
</evidence>